<dbReference type="EMBL" id="CP144524">
    <property type="protein sequence ID" value="WWC70968.1"/>
    <property type="molecule type" value="Genomic_DNA"/>
</dbReference>
<dbReference type="OrthoDB" id="2565275at2759"/>
<dbReference type="InterPro" id="IPR057683">
    <property type="entry name" value="DUF7923"/>
</dbReference>
<feature type="region of interest" description="Disordered" evidence="1">
    <location>
        <begin position="328"/>
        <end position="348"/>
    </location>
</feature>
<name>A0A1B9I8C2_9TREE</name>
<dbReference type="PANTHER" id="PTHR37543:SF1">
    <property type="entry name" value="CCCH ZINC FINGER DNA BINDING PROTEIN (AFU_ORTHOLOGUE AFUA_5G12760)"/>
    <property type="match status" value="1"/>
</dbReference>
<dbReference type="KEGG" id="kpin:30170831"/>
<feature type="region of interest" description="Disordered" evidence="1">
    <location>
        <begin position="995"/>
        <end position="1027"/>
    </location>
</feature>
<keyword evidence="5" id="KW-1185">Reference proteome</keyword>
<feature type="compositionally biased region" description="Polar residues" evidence="1">
    <location>
        <begin position="1009"/>
        <end position="1026"/>
    </location>
</feature>
<dbReference type="EMBL" id="KV700115">
    <property type="protein sequence ID" value="OCF51746.1"/>
    <property type="molecule type" value="Genomic_DNA"/>
</dbReference>
<dbReference type="RefSeq" id="XP_019012965.1">
    <property type="nucleotide sequence ID" value="XM_019154225.1"/>
</dbReference>
<feature type="compositionally biased region" description="Polar residues" evidence="1">
    <location>
        <begin position="765"/>
        <end position="795"/>
    </location>
</feature>
<evidence type="ECO:0000259" key="2">
    <source>
        <dbReference type="Pfam" id="PF25540"/>
    </source>
</evidence>
<proteinExistence type="predicted"/>
<feature type="region of interest" description="Disordered" evidence="1">
    <location>
        <begin position="47"/>
        <end position="132"/>
    </location>
</feature>
<evidence type="ECO:0000313" key="3">
    <source>
        <dbReference type="EMBL" id="OCF51746.1"/>
    </source>
</evidence>
<gene>
    <name evidence="3" type="ORF">I206_02462</name>
    <name evidence="4" type="ORF">I206_104921</name>
</gene>
<accession>A0A1B9I8C2</accession>
<reference evidence="3" key="1">
    <citation type="submission" date="2013-07" db="EMBL/GenBank/DDBJ databases">
        <title>The Genome Sequence of Cryptococcus pinus CBS10737.</title>
        <authorList>
            <consortium name="The Broad Institute Genome Sequencing Platform"/>
            <person name="Cuomo C."/>
            <person name="Litvintseva A."/>
            <person name="Chen Y."/>
            <person name="Heitman J."/>
            <person name="Sun S."/>
            <person name="Springer D."/>
            <person name="Dromer F."/>
            <person name="Young S.K."/>
            <person name="Zeng Q."/>
            <person name="Gargeya S."/>
            <person name="Fitzgerald M."/>
            <person name="Abouelleil A."/>
            <person name="Alvarado L."/>
            <person name="Berlin A.M."/>
            <person name="Chapman S.B."/>
            <person name="Dewar J."/>
            <person name="Goldberg J."/>
            <person name="Griggs A."/>
            <person name="Gujja S."/>
            <person name="Hansen M."/>
            <person name="Howarth C."/>
            <person name="Imamovic A."/>
            <person name="Larimer J."/>
            <person name="McCowan C."/>
            <person name="Murphy C."/>
            <person name="Pearson M."/>
            <person name="Priest M."/>
            <person name="Roberts A."/>
            <person name="Saif S."/>
            <person name="Shea T."/>
            <person name="Sykes S."/>
            <person name="Wortman J."/>
            <person name="Nusbaum C."/>
            <person name="Birren B."/>
        </authorList>
    </citation>
    <scope>NUCLEOTIDE SEQUENCE [LARGE SCALE GENOMIC DNA]</scope>
    <source>
        <strain evidence="3">CBS 10737</strain>
    </source>
</reference>
<feature type="compositionally biased region" description="Polar residues" evidence="1">
    <location>
        <begin position="1"/>
        <end position="10"/>
    </location>
</feature>
<sequence length="1077" mass="118884">MSSSNRNSQIFKLVDLDSPPPSPPTLQRVKSISLLPKFAFDQVSLIPEASTPRSKSASRATAFPQETIREVDTPEHESQEILANPSAEKASRSPMTTKRDRTTSSSTNSSGTSKTSLSATATPFKLVKNPRQSSIVRNCPPLSFNFGRQQADTFTSSAIPHSSQVPPSDALNSATTLPIYPYDSSRYPQVHPYDSTTPTQVQPPVASPRASKAIRIISPLESMNKKANIVSQEEASGQHDSQEQAAVPAKPPSTVPKLSQAVPTLKLRRGKAEILSLYPVTDEGAAKRHNGNKDSSISTNFDHFLFSFSFPSQHLDVLKLAAETPLPRTPATASTLEEEKSPLTSDVNEQRTVLPENVPLPLTPRTPVQMSSEHGQAVYLNNNHLAAINCLISTLAEDFKQFHLDEQKVVRTFDDKLIEALEQIQDMVNSGSGFNPVTHNETQPVASTYGSRTRSLQVQVDTLTETVRQLNHAREAAIERGEANDSALETKREELTEAFTQFGHYKAEADLLRSKLQDTITEYRQVEIEKLHITHKCYKLAKALKRSHADLEESRQVARTISRPAQNETPFVAILLEGHARMFSHDLVKAGASGGKVLAARLIEAARAICKENIPDTPIERFTIELFLDVHRITTQLKVVNVVKNIGHMHSFLDGFINDYSSYYCDTEDPAGPAGRVKERINLYSSLDACKMILIGTSQARNCVRYLTKLKESGTHDKFHTIQSTMNSQNDPLFQSGMERNHKIDGFFTIDPDDWQLRYDRAKSTTDVTNPPSLASRTPSILSRPSSRASVSTLRPLSPHTEDNQSVRGPSLPPRRSFSSNFDPSEAPPWKHIGAHRESETVQDDASIVERKYNPSPVSTHQPTSVRHSSVTTGRSSKKQGKIVIPINPDSETEIGLSPPESDEDEPSVHLPHSAVKRIQRPTIMRGSGSEDADDIDSGLPPGFRARRPAVGRSDRSAISVTEYQSHTSPPWHQTQPKAPSTTYTSWKDIIGKQMDSNRRSSSISSFSEANTIPVSGRRSSVSTQPEEMVRSYQSCAGWRYLADLIMSLSTLPFDAVASEVTSGKAMSPSLFRRSLS</sequence>
<feature type="region of interest" description="Disordered" evidence="1">
    <location>
        <begin position="228"/>
        <end position="257"/>
    </location>
</feature>
<evidence type="ECO:0000256" key="1">
    <source>
        <dbReference type="SAM" id="MobiDB-lite"/>
    </source>
</evidence>
<feature type="compositionally biased region" description="Polar residues" evidence="1">
    <location>
        <begin position="957"/>
        <end position="983"/>
    </location>
</feature>
<protein>
    <recommendedName>
        <fullName evidence="2">DUF7923 domain-containing protein</fullName>
    </recommendedName>
</protein>
<reference evidence="4" key="4">
    <citation type="submission" date="2024-02" db="EMBL/GenBank/DDBJ databases">
        <title>Comparative genomics of Cryptococcus and Kwoniella reveals pathogenesis evolution and contrasting modes of karyotype evolution via chromosome fusion or intercentromeric recombination.</title>
        <authorList>
            <person name="Coelho M.A."/>
            <person name="David-Palma M."/>
            <person name="Shea T."/>
            <person name="Bowers K."/>
            <person name="McGinley-Smith S."/>
            <person name="Mohammad A.W."/>
            <person name="Gnirke A."/>
            <person name="Yurkov A.M."/>
            <person name="Nowrousian M."/>
            <person name="Sun S."/>
            <person name="Cuomo C.A."/>
            <person name="Heitman J."/>
        </authorList>
    </citation>
    <scope>NUCLEOTIDE SEQUENCE</scope>
    <source>
        <strain evidence="4">CBS 10737</strain>
    </source>
</reference>
<feature type="compositionally biased region" description="Low complexity" evidence="1">
    <location>
        <begin position="103"/>
        <end position="122"/>
    </location>
</feature>
<evidence type="ECO:0000313" key="5">
    <source>
        <dbReference type="Proteomes" id="UP000094020"/>
    </source>
</evidence>
<feature type="region of interest" description="Disordered" evidence="1">
    <location>
        <begin position="1"/>
        <end position="27"/>
    </location>
</feature>
<feature type="compositionally biased region" description="Basic and acidic residues" evidence="1">
    <location>
        <begin position="67"/>
        <end position="79"/>
    </location>
</feature>
<organism evidence="3">
    <name type="scientific">Kwoniella pini CBS 10737</name>
    <dbReference type="NCBI Taxonomy" id="1296096"/>
    <lineage>
        <taxon>Eukaryota</taxon>
        <taxon>Fungi</taxon>
        <taxon>Dikarya</taxon>
        <taxon>Basidiomycota</taxon>
        <taxon>Agaricomycotina</taxon>
        <taxon>Tremellomycetes</taxon>
        <taxon>Tremellales</taxon>
        <taxon>Cryptococcaceae</taxon>
        <taxon>Kwoniella</taxon>
    </lineage>
</organism>
<feature type="region of interest" description="Disordered" evidence="1">
    <location>
        <begin position="763"/>
        <end position="909"/>
    </location>
</feature>
<dbReference type="Proteomes" id="UP000094020">
    <property type="component" value="Chromosome 6"/>
</dbReference>
<reference evidence="3" key="3">
    <citation type="submission" date="2016-07" db="EMBL/GenBank/DDBJ databases">
        <title>Evolution of pathogenesis and genome organization in the Tremellales.</title>
        <authorList>
            <person name="Cuomo C."/>
            <person name="Litvintseva A."/>
            <person name="Heitman J."/>
            <person name="Chen Y."/>
            <person name="Sun S."/>
            <person name="Springer D."/>
            <person name="Dromer F."/>
            <person name="Young S."/>
            <person name="Zeng Q."/>
            <person name="Chapman S."/>
            <person name="Gujja S."/>
            <person name="Saif S."/>
            <person name="Birren B."/>
        </authorList>
    </citation>
    <scope>NUCLEOTIDE SEQUENCE</scope>
    <source>
        <strain evidence="3">CBS 10737</strain>
    </source>
</reference>
<dbReference type="PANTHER" id="PTHR37543">
    <property type="entry name" value="CCCH ZINC FINGER DNA BINDING PROTEIN (AFU_ORTHOLOGUE AFUA_5G12760)"/>
    <property type="match status" value="1"/>
</dbReference>
<feature type="domain" description="DUF7923" evidence="2">
    <location>
        <begin position="566"/>
        <end position="725"/>
    </location>
</feature>
<dbReference type="AlphaFoldDB" id="A0A1B9I8C2"/>
<feature type="region of interest" description="Disordered" evidence="1">
    <location>
        <begin position="926"/>
        <end position="983"/>
    </location>
</feature>
<feature type="compositionally biased region" description="Polar residues" evidence="1">
    <location>
        <begin position="856"/>
        <end position="875"/>
    </location>
</feature>
<dbReference type="Pfam" id="PF25540">
    <property type="entry name" value="DUF7923"/>
    <property type="match status" value="1"/>
</dbReference>
<evidence type="ECO:0000313" key="4">
    <source>
        <dbReference type="EMBL" id="WWC70968.1"/>
    </source>
</evidence>
<dbReference type="GeneID" id="30170831"/>
<feature type="region of interest" description="Disordered" evidence="1">
    <location>
        <begin position="155"/>
        <end position="176"/>
    </location>
</feature>
<reference evidence="4" key="2">
    <citation type="submission" date="2013-07" db="EMBL/GenBank/DDBJ databases">
        <authorList>
            <consortium name="The Broad Institute Genome Sequencing Platform"/>
            <person name="Cuomo C."/>
            <person name="Litvintseva A."/>
            <person name="Chen Y."/>
            <person name="Heitman J."/>
            <person name="Sun S."/>
            <person name="Springer D."/>
            <person name="Dromer F."/>
            <person name="Young S.K."/>
            <person name="Zeng Q."/>
            <person name="Gargeya S."/>
            <person name="Fitzgerald M."/>
            <person name="Abouelleil A."/>
            <person name="Alvarado L."/>
            <person name="Berlin A.M."/>
            <person name="Chapman S.B."/>
            <person name="Dewar J."/>
            <person name="Goldberg J."/>
            <person name="Griggs A."/>
            <person name="Gujja S."/>
            <person name="Hansen M."/>
            <person name="Howarth C."/>
            <person name="Imamovic A."/>
            <person name="Larimer J."/>
            <person name="McCowan C."/>
            <person name="Murphy C."/>
            <person name="Pearson M."/>
            <person name="Priest M."/>
            <person name="Roberts A."/>
            <person name="Saif S."/>
            <person name="Shea T."/>
            <person name="Sykes S."/>
            <person name="Wortman J."/>
            <person name="Nusbaum C."/>
            <person name="Birren B."/>
        </authorList>
    </citation>
    <scope>NUCLEOTIDE SEQUENCE</scope>
    <source>
        <strain evidence="4">CBS 10737</strain>
    </source>
</reference>